<dbReference type="STRING" id="225849.swp_3857"/>
<accession>B8CQR8</accession>
<dbReference type="Gene3D" id="1.10.530.10">
    <property type="match status" value="1"/>
</dbReference>
<name>B8CQR8_SHEPW</name>
<evidence type="ECO:0000313" key="3">
    <source>
        <dbReference type="EMBL" id="ACJ30534.1"/>
    </source>
</evidence>
<protein>
    <submittedName>
        <fullName evidence="3">Bax domain protein</fullName>
    </submittedName>
</protein>
<gene>
    <name evidence="3" type="ordered locus">swp_3857</name>
</gene>
<dbReference type="OrthoDB" id="9788155at2"/>
<evidence type="ECO:0000259" key="2">
    <source>
        <dbReference type="Pfam" id="PF01832"/>
    </source>
</evidence>
<dbReference type="RefSeq" id="WP_020913876.1">
    <property type="nucleotide sequence ID" value="NC_011566.1"/>
</dbReference>
<proteinExistence type="predicted"/>
<dbReference type="KEGG" id="swp:swp_3857"/>
<dbReference type="HOGENOM" id="CLU_061344_0_0_6"/>
<evidence type="ECO:0000313" key="4">
    <source>
        <dbReference type="Proteomes" id="UP000000753"/>
    </source>
</evidence>
<dbReference type="InterPro" id="IPR053195">
    <property type="entry name" value="Bax-like"/>
</dbReference>
<evidence type="ECO:0000256" key="1">
    <source>
        <dbReference type="SAM" id="SignalP"/>
    </source>
</evidence>
<feature type="chain" id="PRO_5002866836" evidence="1">
    <location>
        <begin position="23"/>
        <end position="370"/>
    </location>
</feature>
<dbReference type="Pfam" id="PF01832">
    <property type="entry name" value="Glucosaminidase"/>
    <property type="match status" value="1"/>
</dbReference>
<dbReference type="GO" id="GO:0004040">
    <property type="term" value="F:amidase activity"/>
    <property type="evidence" value="ECO:0007669"/>
    <property type="project" value="InterPro"/>
</dbReference>
<dbReference type="InterPro" id="IPR002901">
    <property type="entry name" value="MGlyc_endo_b_GlcNAc-like_dom"/>
</dbReference>
<dbReference type="AlphaFoldDB" id="B8CQR8"/>
<keyword evidence="4" id="KW-1185">Reference proteome</keyword>
<dbReference type="PANTHER" id="PTHR40572">
    <property type="entry name" value="PROTEIN BAX"/>
    <property type="match status" value="1"/>
</dbReference>
<keyword evidence="1" id="KW-0732">Signal</keyword>
<reference evidence="3 4" key="1">
    <citation type="journal article" date="2008" name="PLoS ONE">
        <title>Environmental adaptation: genomic analysis of the piezotolerant and psychrotolerant deep-sea iron reducing bacterium Shewanella piezotolerans WP3.</title>
        <authorList>
            <person name="Wang F."/>
            <person name="Wang J."/>
            <person name="Jian H."/>
            <person name="Zhang B."/>
            <person name="Li S."/>
            <person name="Wang F."/>
            <person name="Zeng X."/>
            <person name="Gao L."/>
            <person name="Bartlett D.H."/>
            <person name="Yu J."/>
            <person name="Hu S."/>
            <person name="Xiao X."/>
        </authorList>
    </citation>
    <scope>NUCLEOTIDE SEQUENCE [LARGE SCALE GENOMIC DNA]</scope>
    <source>
        <strain evidence="4">WP3 / JCM 13877</strain>
    </source>
</reference>
<organism evidence="3 4">
    <name type="scientific">Shewanella piezotolerans (strain WP3 / JCM 13877)</name>
    <dbReference type="NCBI Taxonomy" id="225849"/>
    <lineage>
        <taxon>Bacteria</taxon>
        <taxon>Pseudomonadati</taxon>
        <taxon>Pseudomonadota</taxon>
        <taxon>Gammaproteobacteria</taxon>
        <taxon>Alteromonadales</taxon>
        <taxon>Shewanellaceae</taxon>
        <taxon>Shewanella</taxon>
    </lineage>
</organism>
<feature type="signal peptide" evidence="1">
    <location>
        <begin position="1"/>
        <end position="22"/>
    </location>
</feature>
<dbReference type="Proteomes" id="UP000000753">
    <property type="component" value="Chromosome"/>
</dbReference>
<sequence length="370" mass="41413">MLRKPQVQLALLVAAIVLLVYAANSQFSPDNDSDVVNTLDSAKKTEKLTKVNPNKNSSEQPDSNASEQRLVAADLATDAGSTQTQTSFIKVSDDRPTKAPKDIHINSLDELSTLFDSLSYNTKSWQEGNREVPRLTFDSVSERWQKTSNEIPVQQKKMIFFRLIAPLILVANENILLERRLIESAPLDDIVLLNIAVKYRIIKGVDETITEQQRQQLLEEIDILPPSLVLAQAAEESGWATSRFTVEGNAFFGQWDFSGNGMVPKQQRKELGNYGLARFDTPLASVEGYMLNLNTNNAYKKLRSLRASLRANNSPITGLELAGTLDKYSERGQAYIDGIRQMIRYNKLDQVDEAYLSDSAPLHLIPRAEP</sequence>
<feature type="domain" description="Mannosyl-glycoprotein endo-beta-N-acetylglucosamidase-like" evidence="2">
    <location>
        <begin position="215"/>
        <end position="346"/>
    </location>
</feature>
<dbReference type="CAZy" id="GH73">
    <property type="family name" value="Glycoside Hydrolase Family 73"/>
</dbReference>
<dbReference type="PANTHER" id="PTHR40572:SF1">
    <property type="entry name" value="PROTEIN BAX"/>
    <property type="match status" value="1"/>
</dbReference>
<dbReference type="EMBL" id="CP000472">
    <property type="protein sequence ID" value="ACJ30534.1"/>
    <property type="molecule type" value="Genomic_DNA"/>
</dbReference>
<dbReference type="eggNOG" id="COG2992">
    <property type="taxonomic scope" value="Bacteria"/>
</dbReference>